<gene>
    <name evidence="4" type="ORF">H7U12_11275</name>
</gene>
<dbReference type="InterPro" id="IPR002938">
    <property type="entry name" value="FAD-bd"/>
</dbReference>
<dbReference type="Pfam" id="PF01494">
    <property type="entry name" value="FAD_binding_3"/>
    <property type="match status" value="1"/>
</dbReference>
<comment type="caution">
    <text evidence="4">The sequence shown here is derived from an EMBL/GenBank/DDBJ whole genome shotgun (WGS) entry which is preliminary data.</text>
</comment>
<organism evidence="4 5">
    <name type="scientific">Rufibacter sediminis</name>
    <dbReference type="NCBI Taxonomy" id="2762756"/>
    <lineage>
        <taxon>Bacteria</taxon>
        <taxon>Pseudomonadati</taxon>
        <taxon>Bacteroidota</taxon>
        <taxon>Cytophagia</taxon>
        <taxon>Cytophagales</taxon>
        <taxon>Hymenobacteraceae</taxon>
        <taxon>Rufibacter</taxon>
    </lineage>
</organism>
<evidence type="ECO:0000313" key="4">
    <source>
        <dbReference type="EMBL" id="MBC3540264.1"/>
    </source>
</evidence>
<accession>A0ABR6VTL4</accession>
<sequence>MNLGIIGGGIAGLTTAIALQKIGINAQVFDAAPRFEPVGAGLALAANAIKGFQRLGIADEVMAQGNCLDGFHIFDEHGRLINRTDSRSISAKYGLDNFVIHRAALHQVLVRQLPAPALHANKRAVGLSSSSTGVTVQFQDGSSATIDHLLVADGLHSAIRKQLVPQSLPRYAGYTCWRAIIENPGLESLYASETWGKAGRVGWTPLKGNKIYWFTCINAPEHDPVMQAMRVEDLQRHFSHYHAPIPDLFRHTKQEQLLWHDLYDLAPLSSFAFSNVLLLGDAGHATTPNMGQGACQAVEDAVVFADELRKDFDFNQAAQRFEKRRVPRTQWITRQSRFLGEVAQSQNPLYMKARNFALRHLPAWINDKQLEKIYSVDF</sequence>
<dbReference type="PANTHER" id="PTHR13789">
    <property type="entry name" value="MONOOXYGENASE"/>
    <property type="match status" value="1"/>
</dbReference>
<dbReference type="SUPFAM" id="SSF51905">
    <property type="entry name" value="FAD/NAD(P)-binding domain"/>
    <property type="match status" value="1"/>
</dbReference>
<name>A0ABR6VTL4_9BACT</name>
<dbReference type="InterPro" id="IPR036188">
    <property type="entry name" value="FAD/NAD-bd_sf"/>
</dbReference>
<dbReference type="GO" id="GO:0004497">
    <property type="term" value="F:monooxygenase activity"/>
    <property type="evidence" value="ECO:0007669"/>
    <property type="project" value="UniProtKB-KW"/>
</dbReference>
<dbReference type="NCBIfam" id="NF005243">
    <property type="entry name" value="PRK06753.1"/>
    <property type="match status" value="1"/>
</dbReference>
<dbReference type="Gene3D" id="3.50.50.60">
    <property type="entry name" value="FAD/NAD(P)-binding domain"/>
    <property type="match status" value="1"/>
</dbReference>
<dbReference type="RefSeq" id="WP_186637615.1">
    <property type="nucleotide sequence ID" value="NZ_JACOAF010000026.1"/>
</dbReference>
<evidence type="ECO:0000313" key="5">
    <source>
        <dbReference type="Proteomes" id="UP000659698"/>
    </source>
</evidence>
<evidence type="ECO:0000259" key="3">
    <source>
        <dbReference type="Pfam" id="PF01494"/>
    </source>
</evidence>
<evidence type="ECO:0000256" key="2">
    <source>
        <dbReference type="ARBA" id="ARBA00023033"/>
    </source>
</evidence>
<keyword evidence="1" id="KW-0560">Oxidoreductase</keyword>
<dbReference type="EMBL" id="JACOAF010000026">
    <property type="protein sequence ID" value="MBC3540264.1"/>
    <property type="molecule type" value="Genomic_DNA"/>
</dbReference>
<proteinExistence type="predicted"/>
<dbReference type="InterPro" id="IPR050493">
    <property type="entry name" value="FAD-dep_Monooxygenase_BioMet"/>
</dbReference>
<dbReference type="PANTHER" id="PTHR13789:SF309">
    <property type="entry name" value="PUTATIVE (AFU_ORTHOLOGUE AFUA_6G14510)-RELATED"/>
    <property type="match status" value="1"/>
</dbReference>
<dbReference type="PRINTS" id="PR00420">
    <property type="entry name" value="RNGMNOXGNASE"/>
</dbReference>
<keyword evidence="5" id="KW-1185">Reference proteome</keyword>
<reference evidence="4 5" key="1">
    <citation type="journal article" date="2019" name="Int. J. Syst. Evol. Microbiol.">
        <title>Rufibacter sediminis sp. nov., isolated from freshwater lake sediment.</title>
        <authorList>
            <person name="Qu J.H."/>
            <person name="Zhang L.J."/>
            <person name="Fu Y.H."/>
            <person name="Li H.F."/>
        </authorList>
    </citation>
    <scope>NUCLEOTIDE SEQUENCE [LARGE SCALE GENOMIC DNA]</scope>
    <source>
        <strain evidence="4 5">H-1</strain>
    </source>
</reference>
<keyword evidence="2 4" id="KW-0503">Monooxygenase</keyword>
<evidence type="ECO:0000256" key="1">
    <source>
        <dbReference type="ARBA" id="ARBA00023002"/>
    </source>
</evidence>
<dbReference type="Proteomes" id="UP000659698">
    <property type="component" value="Unassembled WGS sequence"/>
</dbReference>
<protein>
    <submittedName>
        <fullName evidence="4">FAD-dependent monooxygenase</fullName>
    </submittedName>
</protein>
<feature type="domain" description="FAD-binding" evidence="3">
    <location>
        <begin position="4"/>
        <end position="308"/>
    </location>
</feature>